<feature type="domain" description="SLH" evidence="4">
    <location>
        <begin position="83"/>
        <end position="147"/>
    </location>
</feature>
<evidence type="ECO:0000313" key="5">
    <source>
        <dbReference type="EMBL" id="AVH79636.1"/>
    </source>
</evidence>
<dbReference type="PROSITE" id="PS51272">
    <property type="entry name" value="SLH"/>
    <property type="match status" value="1"/>
</dbReference>
<organism evidence="5">
    <name type="scientific">Nostoc sp. (strain PCC 8009)</name>
    <dbReference type="NCBI Taxonomy" id="29413"/>
    <lineage>
        <taxon>Bacteria</taxon>
        <taxon>Bacillati</taxon>
        <taxon>Cyanobacteriota</taxon>
        <taxon>Cyanophyceae</taxon>
        <taxon>Nostocales</taxon>
        <taxon>Nostocaceae</taxon>
        <taxon>Nostoc</taxon>
    </lineage>
</organism>
<keyword evidence="3" id="KW-1133">Transmembrane helix</keyword>
<sequence length="588" mass="63983">MGVECRKLKARLISRLNGKPWIVAWLIVVGFNTLALQALAQDYRETQAQTSIDLNFKHDPITSTSLGQQILPENTEAMAQVTSVSQLKDVQPTDWAFQALQSLVERYGCIAGYPNEIYRGDRAITRYEFAAGVNACLERVNELIATATSDLVIKQDLATLERLQTEFAAELTTLRGRIDNLETRTAEIAANQFSTTTKLTGLHIFGVQGRTSNRGDVNPRDGIRETSDGGTNTEIVSLTQLYLTSQFSPRSYLFAGLLAGRGSTKPRFDNNDVTRDRVSRNDVLVGYEFPTDNVIISDLNYRWLATDKLAVMVGTEGVSMLTAFRGPNRVESAATGPLSYFAQRNPILNMGYGHGGIAVDWQFAKRASLQAIYTSYQPGNPGQRSGLFDGNTTTGVQLLLTPTDAVDVSLYYVNNYSSDGCLLTFVGDDCLTAVNSSTGKSAPLQTNAVGATVNWQISPNLTFGAWGGYTKSYIPGQSGNVETTNYMVFLNFPDLFAKGNLGGIYIGQPPKITSSTLSAGNNVPDFINTGLGRAGGQPGTTTQIEAFYRFQLTNNISITPGIIHILEPGHTPDNDPVTIGILRSTFTF</sequence>
<evidence type="ECO:0000256" key="3">
    <source>
        <dbReference type="SAM" id="Phobius"/>
    </source>
</evidence>
<evidence type="ECO:0000259" key="4">
    <source>
        <dbReference type="PROSITE" id="PS51272"/>
    </source>
</evidence>
<dbReference type="EMBL" id="MG373778">
    <property type="protein sequence ID" value="AVH79636.1"/>
    <property type="molecule type" value="Genomic_DNA"/>
</dbReference>
<dbReference type="Gene3D" id="2.40.160.180">
    <property type="entry name" value="Carbohydrate-selective porin OprB"/>
    <property type="match status" value="1"/>
</dbReference>
<dbReference type="GO" id="GO:0015288">
    <property type="term" value="F:porin activity"/>
    <property type="evidence" value="ECO:0007669"/>
    <property type="project" value="InterPro"/>
</dbReference>
<name>A0A2P0ZGQ6_NOSS8</name>
<protein>
    <submittedName>
        <fullName evidence="5">S-layer domain protein</fullName>
    </submittedName>
</protein>
<dbReference type="Pfam" id="PF04966">
    <property type="entry name" value="OprB"/>
    <property type="match status" value="1"/>
</dbReference>
<dbReference type="GO" id="GO:0008643">
    <property type="term" value="P:carbohydrate transport"/>
    <property type="evidence" value="ECO:0007669"/>
    <property type="project" value="InterPro"/>
</dbReference>
<dbReference type="PANTHER" id="PTHR43308:SF1">
    <property type="entry name" value="OUTER MEMBRANE PROTEIN ALPHA"/>
    <property type="match status" value="1"/>
</dbReference>
<keyword evidence="3" id="KW-0812">Transmembrane</keyword>
<dbReference type="InterPro" id="IPR007049">
    <property type="entry name" value="Carb-sel_porin_OprB"/>
</dbReference>
<keyword evidence="3" id="KW-0472">Membrane</keyword>
<comment type="similarity">
    <text evidence="1 2">Belongs to the OprB family.</text>
</comment>
<dbReference type="Pfam" id="PF00395">
    <property type="entry name" value="SLH"/>
    <property type="match status" value="1"/>
</dbReference>
<dbReference type="InterPro" id="IPR051465">
    <property type="entry name" value="Cell_Envelope_Struct_Comp"/>
</dbReference>
<feature type="transmembrane region" description="Helical" evidence="3">
    <location>
        <begin position="21"/>
        <end position="40"/>
    </location>
</feature>
<reference evidence="5" key="1">
    <citation type="journal article" date="2018" name="Science">
        <title>Natural noncanonical protein splicing yields products with diverse ?-amino acid residues.</title>
        <authorList>
            <person name="Morinaka B.I."/>
            <person name="Lakis E."/>
            <person name="Verest M."/>
            <person name="Helf M.J."/>
            <person name="Scalvenzi T."/>
            <person name="Vagstad A.L."/>
            <person name="Sims J."/>
            <person name="Sunagawa S."/>
            <person name="Gugger M."/>
            <person name="Piel J."/>
        </authorList>
    </citation>
    <scope>NUCLEOTIDE SEQUENCE</scope>
    <source>
        <strain evidence="5">PCC 8009</strain>
    </source>
</reference>
<dbReference type="AlphaFoldDB" id="A0A2P0ZGQ6"/>
<dbReference type="InterPro" id="IPR001119">
    <property type="entry name" value="SLH_dom"/>
</dbReference>
<dbReference type="GO" id="GO:0016020">
    <property type="term" value="C:membrane"/>
    <property type="evidence" value="ECO:0007669"/>
    <property type="project" value="InterPro"/>
</dbReference>
<dbReference type="NCBIfam" id="NF033921">
    <property type="entry name" value="por_somb"/>
    <property type="match status" value="1"/>
</dbReference>
<dbReference type="InterPro" id="IPR038673">
    <property type="entry name" value="OprB_sf"/>
</dbReference>
<dbReference type="PANTHER" id="PTHR43308">
    <property type="entry name" value="OUTER MEMBRANE PROTEIN ALPHA-RELATED"/>
    <property type="match status" value="1"/>
</dbReference>
<evidence type="ECO:0000256" key="1">
    <source>
        <dbReference type="ARBA" id="ARBA00008769"/>
    </source>
</evidence>
<proteinExistence type="inferred from homology"/>
<evidence type="ECO:0000256" key="2">
    <source>
        <dbReference type="RuleBase" id="RU363072"/>
    </source>
</evidence>
<dbReference type="InterPro" id="IPR047684">
    <property type="entry name" value="Por_som-like"/>
</dbReference>
<accession>A0A2P0ZGQ6</accession>